<evidence type="ECO:0000256" key="1">
    <source>
        <dbReference type="SAM" id="Phobius"/>
    </source>
</evidence>
<name>A0A0K2SGL0_LIMPI</name>
<evidence type="ECO:0000313" key="3">
    <source>
        <dbReference type="EMBL" id="BAS26246.1"/>
    </source>
</evidence>
<accession>A0A0K2SGL0</accession>
<dbReference type="InterPro" id="IPR002823">
    <property type="entry name" value="DUF112_TM"/>
</dbReference>
<evidence type="ECO:0000259" key="2">
    <source>
        <dbReference type="Pfam" id="PF01970"/>
    </source>
</evidence>
<feature type="transmembrane region" description="Helical" evidence="1">
    <location>
        <begin position="462"/>
        <end position="484"/>
    </location>
</feature>
<sequence length="500" mass="52199">MLDGIVVGLGALLQPANLVFTFLGTLGGILIGALPGLSSTMGVALLIPVTFSMNPATGLAMLGGVYCGSVYGGSITAILLRTPGTSASVATTFDGFELTKQGLGGKAIGVSTLGSTVGGLFSALALLFLAPPLAAASLRFGPPEYFLLAVFGLTIIVTISANNLGKGLISGAFAFLLGTVGMDPVSGWPRFTFGYSELLDGVPLLPALIGLFSMSQAIKLAGERLTLPEAGSIKDRVMPTWTETRKNLVTYLRSSVIGTFIGIIPGAGTDIASFVAYNEAKRFAKKPEEFGKGAIEGVAASEAANNAVTGGSLIPLLTLGIPGNAVSAVFLGGLTIHGLLPGASLFTERAEVTYTLILSLFAANLFMLVVGFLGAGPVSKVTKVSNQILAPMIVVLSVIGSYAMRNNMFDVYLMLFFGVVGYFLERYDYPLAPMVLGIILGPMAEGEFRRSMMMFQGSFLPFLTRPISVVLILLIIAALVIPLVRVYKEVRSRGPVTLTQ</sequence>
<feature type="transmembrane region" description="Helical" evidence="1">
    <location>
        <begin position="388"/>
        <end position="404"/>
    </location>
</feature>
<feature type="transmembrane region" description="Helical" evidence="1">
    <location>
        <begin position="59"/>
        <end position="80"/>
    </location>
</feature>
<dbReference type="STRING" id="1555112.LIP_0389"/>
<dbReference type="Pfam" id="PF01970">
    <property type="entry name" value="TctA"/>
    <property type="match status" value="1"/>
</dbReference>
<dbReference type="Proteomes" id="UP000065807">
    <property type="component" value="Chromosome"/>
</dbReference>
<dbReference type="AlphaFoldDB" id="A0A0K2SGL0"/>
<feature type="transmembrane region" description="Helical" evidence="1">
    <location>
        <begin position="411"/>
        <end position="427"/>
    </location>
</feature>
<feature type="domain" description="DUF112" evidence="2">
    <location>
        <begin position="18"/>
        <end position="436"/>
    </location>
</feature>
<dbReference type="KEGG" id="lpil:LIP_0389"/>
<evidence type="ECO:0000313" key="4">
    <source>
        <dbReference type="Proteomes" id="UP000065807"/>
    </source>
</evidence>
<reference evidence="4" key="1">
    <citation type="submission" date="2015-07" db="EMBL/GenBank/DDBJ databases">
        <title>Complete genome sequence and phylogenetic analysis of Limnochorda pilosa.</title>
        <authorList>
            <person name="Watanabe M."/>
            <person name="Kojima H."/>
            <person name="Fukui M."/>
        </authorList>
    </citation>
    <scope>NUCLEOTIDE SEQUENCE [LARGE SCALE GENOMIC DNA]</scope>
    <source>
        <strain evidence="4">HC45</strain>
    </source>
</reference>
<dbReference type="PANTHER" id="PTHR35342:SF5">
    <property type="entry name" value="TRICARBOXYLIC TRANSPORT PROTEIN"/>
    <property type="match status" value="1"/>
</dbReference>
<dbReference type="EMBL" id="AP014924">
    <property type="protein sequence ID" value="BAS26246.1"/>
    <property type="molecule type" value="Genomic_DNA"/>
</dbReference>
<feature type="transmembrane region" description="Helical" evidence="1">
    <location>
        <begin position="145"/>
        <end position="161"/>
    </location>
</feature>
<keyword evidence="1" id="KW-0812">Transmembrane</keyword>
<proteinExistence type="predicted"/>
<feature type="transmembrane region" description="Helical" evidence="1">
    <location>
        <begin position="352"/>
        <end position="376"/>
    </location>
</feature>
<dbReference type="PATRIC" id="fig|1555112.3.peg.407"/>
<reference evidence="4" key="2">
    <citation type="journal article" date="2016" name="Int. J. Syst. Evol. Microbiol.">
        <title>Complete genome sequence and cell structure of Limnochorda pilosa, a Gram-negative spore-former within the phylum Firmicutes.</title>
        <authorList>
            <person name="Watanabe M."/>
            <person name="Kojima H."/>
            <person name="Fukui M."/>
        </authorList>
    </citation>
    <scope>NUCLEOTIDE SEQUENCE [LARGE SCALE GENOMIC DNA]</scope>
    <source>
        <strain evidence="4">HC45</strain>
    </source>
</reference>
<keyword evidence="1" id="KW-1133">Transmembrane helix</keyword>
<keyword evidence="4" id="KW-1185">Reference proteome</keyword>
<dbReference type="PANTHER" id="PTHR35342">
    <property type="entry name" value="TRICARBOXYLIC TRANSPORT PROTEIN"/>
    <property type="match status" value="1"/>
</dbReference>
<keyword evidence="1" id="KW-0472">Membrane</keyword>
<protein>
    <submittedName>
        <fullName evidence="3">C4-dicarboxylate ABC transporter permease</fullName>
    </submittedName>
</protein>
<feature type="transmembrane region" description="Helical" evidence="1">
    <location>
        <begin position="321"/>
        <end position="340"/>
    </location>
</feature>
<organism evidence="3 4">
    <name type="scientific">Limnochorda pilosa</name>
    <dbReference type="NCBI Taxonomy" id="1555112"/>
    <lineage>
        <taxon>Bacteria</taxon>
        <taxon>Bacillati</taxon>
        <taxon>Bacillota</taxon>
        <taxon>Limnochordia</taxon>
        <taxon>Limnochordales</taxon>
        <taxon>Limnochordaceae</taxon>
        <taxon>Limnochorda</taxon>
    </lineage>
</organism>
<gene>
    <name evidence="3" type="ORF">LIP_0389</name>
</gene>
<feature type="transmembrane region" description="Helical" evidence="1">
    <location>
        <begin position="119"/>
        <end position="138"/>
    </location>
</feature>
<feature type="transmembrane region" description="Helical" evidence="1">
    <location>
        <begin position="20"/>
        <end position="47"/>
    </location>
</feature>